<dbReference type="InterPro" id="IPR051534">
    <property type="entry name" value="CBASS_pafABC_assoc_protein"/>
</dbReference>
<keyword evidence="2" id="KW-0804">Transcription</keyword>
<dbReference type="InterPro" id="IPR036388">
    <property type="entry name" value="WH-like_DNA-bd_sf"/>
</dbReference>
<dbReference type="EMBL" id="JAUSVS010000012">
    <property type="protein sequence ID" value="MDQ0466577.1"/>
    <property type="molecule type" value="Genomic_DNA"/>
</dbReference>
<organism evidence="4 5">
    <name type="scientific">Caulobacter ginsengisoli</name>
    <dbReference type="NCBI Taxonomy" id="400775"/>
    <lineage>
        <taxon>Bacteria</taxon>
        <taxon>Pseudomonadati</taxon>
        <taxon>Pseudomonadota</taxon>
        <taxon>Alphaproteobacteria</taxon>
        <taxon>Caulobacterales</taxon>
        <taxon>Caulobacteraceae</taxon>
        <taxon>Caulobacter</taxon>
    </lineage>
</organism>
<evidence type="ECO:0000256" key="2">
    <source>
        <dbReference type="ARBA" id="ARBA00023163"/>
    </source>
</evidence>
<dbReference type="Pfam" id="PF25583">
    <property type="entry name" value="WCX"/>
    <property type="match status" value="1"/>
</dbReference>
<dbReference type="PANTHER" id="PTHR34580">
    <property type="match status" value="1"/>
</dbReference>
<name>A0ABU0J047_9CAUL</name>
<keyword evidence="1" id="KW-0805">Transcription regulation</keyword>
<dbReference type="Proteomes" id="UP001228905">
    <property type="component" value="Unassembled WGS sequence"/>
</dbReference>
<dbReference type="SUPFAM" id="SSF46785">
    <property type="entry name" value="Winged helix' DNA-binding domain"/>
    <property type="match status" value="1"/>
</dbReference>
<evidence type="ECO:0000256" key="1">
    <source>
        <dbReference type="ARBA" id="ARBA00023015"/>
    </source>
</evidence>
<dbReference type="InterPro" id="IPR026881">
    <property type="entry name" value="WYL_dom"/>
</dbReference>
<dbReference type="RefSeq" id="WP_307352694.1">
    <property type="nucleotide sequence ID" value="NZ_JAUSVS010000012.1"/>
</dbReference>
<evidence type="ECO:0000259" key="3">
    <source>
        <dbReference type="PROSITE" id="PS51000"/>
    </source>
</evidence>
<dbReference type="Pfam" id="PF08279">
    <property type="entry name" value="HTH_11"/>
    <property type="match status" value="1"/>
</dbReference>
<accession>A0ABU0J047</accession>
<dbReference type="PIRSF" id="PIRSF016838">
    <property type="entry name" value="PafC"/>
    <property type="match status" value="1"/>
</dbReference>
<dbReference type="InterPro" id="IPR001034">
    <property type="entry name" value="DeoR_HTH"/>
</dbReference>
<keyword evidence="5" id="KW-1185">Reference proteome</keyword>
<dbReference type="InterPro" id="IPR036390">
    <property type="entry name" value="WH_DNA-bd_sf"/>
</dbReference>
<proteinExistence type="predicted"/>
<dbReference type="Gene3D" id="1.10.10.10">
    <property type="entry name" value="Winged helix-like DNA-binding domain superfamily/Winged helix DNA-binding domain"/>
    <property type="match status" value="1"/>
</dbReference>
<comment type="caution">
    <text evidence="4">The sequence shown here is derived from an EMBL/GenBank/DDBJ whole genome shotgun (WGS) entry which is preliminary data.</text>
</comment>
<protein>
    <submittedName>
        <fullName evidence="4">DNA-binding transcriptional regulator YafY</fullName>
    </submittedName>
</protein>
<sequence>MRASRLLSILITLQVRGRVTAHALAEEFEVSIRTIYRDIDELSAAGVPVYADRGPGGGFQLLEGYRTRLTGLSAPEAEALLLMGLPGPADDLGLAEPAAAARMKLLAALPAGAGAGALKVADRFHLDPLEWFRRTTPPPNLTAAAQAVWQGRRIEIGYESWKATVRRRLDPLGLVVKAGAWYLVARYGQQPRTYRLSNVLDIAVLDETFERPAGFDLARHWRAEVQRFEADLRRDTAVLRVHSRALSRLDRLGADFSEPIRAAVPDGQGWREAQVPIESAGHAAGLLLGFGDAVEVVSPPALRRELARMAADVLRLYGAAPQSDVGESD</sequence>
<dbReference type="InterPro" id="IPR013196">
    <property type="entry name" value="HTH_11"/>
</dbReference>
<dbReference type="InterPro" id="IPR028349">
    <property type="entry name" value="PafC-like"/>
</dbReference>
<evidence type="ECO:0000313" key="5">
    <source>
        <dbReference type="Proteomes" id="UP001228905"/>
    </source>
</evidence>
<keyword evidence="4" id="KW-0238">DNA-binding</keyword>
<dbReference type="PANTHER" id="PTHR34580:SF1">
    <property type="entry name" value="PROTEIN PAFC"/>
    <property type="match status" value="1"/>
</dbReference>
<dbReference type="Pfam" id="PF13280">
    <property type="entry name" value="WYL"/>
    <property type="match status" value="1"/>
</dbReference>
<dbReference type="PROSITE" id="PS52050">
    <property type="entry name" value="WYL"/>
    <property type="match status" value="1"/>
</dbReference>
<reference evidence="4 5" key="1">
    <citation type="submission" date="2023-07" db="EMBL/GenBank/DDBJ databases">
        <title>Genomic Encyclopedia of Type Strains, Phase IV (KMG-IV): sequencing the most valuable type-strain genomes for metagenomic binning, comparative biology and taxonomic classification.</title>
        <authorList>
            <person name="Goeker M."/>
        </authorList>
    </citation>
    <scope>NUCLEOTIDE SEQUENCE [LARGE SCALE GENOMIC DNA]</scope>
    <source>
        <strain evidence="4 5">DSM 18695</strain>
    </source>
</reference>
<dbReference type="InterPro" id="IPR057727">
    <property type="entry name" value="WCX_dom"/>
</dbReference>
<dbReference type="GO" id="GO:0003677">
    <property type="term" value="F:DNA binding"/>
    <property type="evidence" value="ECO:0007669"/>
    <property type="project" value="UniProtKB-KW"/>
</dbReference>
<gene>
    <name evidence="4" type="ORF">QO010_004372</name>
</gene>
<evidence type="ECO:0000313" key="4">
    <source>
        <dbReference type="EMBL" id="MDQ0466577.1"/>
    </source>
</evidence>
<dbReference type="PROSITE" id="PS51000">
    <property type="entry name" value="HTH_DEOR_2"/>
    <property type="match status" value="1"/>
</dbReference>
<feature type="domain" description="HTH deoR-type" evidence="3">
    <location>
        <begin position="2"/>
        <end position="60"/>
    </location>
</feature>